<dbReference type="FunFam" id="3.10.20.370:FF:000001">
    <property type="entry name" value="Retrovirus-related Pol polyprotein from transposon 17.6-like protein"/>
    <property type="match status" value="1"/>
</dbReference>
<reference evidence="17 18" key="2">
    <citation type="journal article" date="2010" name="Nucleic Acids Res.">
        <title>BeetleBase in 2010: revisions to provide comprehensive genomic information for Tribolium castaneum.</title>
        <authorList>
            <person name="Kim H.S."/>
            <person name="Murphy T."/>
            <person name="Xia J."/>
            <person name="Caragea D."/>
            <person name="Park Y."/>
            <person name="Beeman R.W."/>
            <person name="Lorenzen M.D."/>
            <person name="Butcher S."/>
            <person name="Manak J.R."/>
            <person name="Brown S.J."/>
        </authorList>
    </citation>
    <scope>NUCLEOTIDE SEQUENCE [LARGE SCALE GENOMIC DNA]</scope>
    <source>
        <strain evidence="17 18">Georgia GA2</strain>
    </source>
</reference>
<keyword evidence="13" id="KW-0539">Nucleus</keyword>
<dbReference type="GO" id="GO:0016787">
    <property type="term" value="F:hydrolase activity"/>
    <property type="evidence" value="ECO:0007669"/>
    <property type="project" value="UniProtKB-KW"/>
</dbReference>
<dbReference type="GO" id="GO:0003964">
    <property type="term" value="F:RNA-directed DNA polymerase activity"/>
    <property type="evidence" value="ECO:0007669"/>
    <property type="project" value="UniProtKB-KW"/>
</dbReference>
<dbReference type="PANTHER" id="PTHR37984">
    <property type="entry name" value="PROTEIN CBG26694"/>
    <property type="match status" value="1"/>
</dbReference>
<keyword evidence="8" id="KW-0540">Nuclease</keyword>
<dbReference type="GO" id="GO:0003677">
    <property type="term" value="F:DNA binding"/>
    <property type="evidence" value="ECO:0007669"/>
    <property type="project" value="UniProtKB-KW"/>
</dbReference>
<feature type="domain" description="Integrase catalytic" evidence="15">
    <location>
        <begin position="1304"/>
        <end position="1463"/>
    </location>
</feature>
<dbReference type="EC" id="2.7.7.49" evidence="4"/>
<dbReference type="Proteomes" id="UP000007266">
    <property type="component" value="Unassembled WGS sequence"/>
</dbReference>
<dbReference type="Gene3D" id="1.10.10.10">
    <property type="entry name" value="Winged helix-like DNA-binding domain superfamily/Winged helix DNA-binding domain"/>
    <property type="match status" value="1"/>
</dbReference>
<gene>
    <name evidence="17" type="primary">AUGUSTUS-3.0.2_35038</name>
    <name evidence="17" type="ORF">TcasGA2_TC035038</name>
</gene>
<comment type="subcellular location">
    <subcellularLocation>
        <location evidence="3">Chromosome</location>
    </subcellularLocation>
    <subcellularLocation>
        <location evidence="2">Nucleus</location>
    </subcellularLocation>
</comment>
<dbReference type="Pfam" id="PF17921">
    <property type="entry name" value="Integrase_H2C2"/>
    <property type="match status" value="2"/>
</dbReference>
<feature type="domain" description="Integrase catalytic" evidence="15">
    <location>
        <begin position="670"/>
        <end position="829"/>
    </location>
</feature>
<proteinExistence type="predicted"/>
<feature type="compositionally biased region" description="Polar residues" evidence="14">
    <location>
        <begin position="444"/>
        <end position="457"/>
    </location>
</feature>
<dbReference type="Gene3D" id="1.10.340.70">
    <property type="match status" value="2"/>
</dbReference>
<evidence type="ECO:0000256" key="8">
    <source>
        <dbReference type="ARBA" id="ARBA00022722"/>
    </source>
</evidence>
<feature type="region of interest" description="Disordered" evidence="14">
    <location>
        <begin position="839"/>
        <end position="859"/>
    </location>
</feature>
<dbReference type="InterPro" id="IPR036390">
    <property type="entry name" value="WH_DNA-bd_sf"/>
</dbReference>
<evidence type="ECO:0000256" key="12">
    <source>
        <dbReference type="ARBA" id="ARBA00023125"/>
    </source>
</evidence>
<dbReference type="Pfam" id="PF17917">
    <property type="entry name" value="RT_RNaseH"/>
    <property type="match status" value="1"/>
</dbReference>
<evidence type="ECO:0000256" key="14">
    <source>
        <dbReference type="SAM" id="MobiDB-lite"/>
    </source>
</evidence>
<dbReference type="GO" id="GO:0042575">
    <property type="term" value="C:DNA polymerase complex"/>
    <property type="evidence" value="ECO:0007669"/>
    <property type="project" value="UniProtKB-ARBA"/>
</dbReference>
<dbReference type="FunFam" id="1.10.340.70:FF:000001">
    <property type="entry name" value="Retrovirus-related Pol polyprotein from transposon gypsy-like Protein"/>
    <property type="match status" value="2"/>
</dbReference>
<protein>
    <recommendedName>
        <fullName evidence="4">RNA-directed DNA polymerase</fullName>
        <ecNumber evidence="4">2.7.7.49</ecNumber>
    </recommendedName>
</protein>
<dbReference type="InterPro" id="IPR036397">
    <property type="entry name" value="RNaseH_sf"/>
</dbReference>
<evidence type="ECO:0000256" key="11">
    <source>
        <dbReference type="ARBA" id="ARBA00022918"/>
    </source>
</evidence>
<feature type="region of interest" description="Disordered" evidence="14">
    <location>
        <begin position="510"/>
        <end position="531"/>
    </location>
</feature>
<keyword evidence="9" id="KW-0255">Endonuclease</keyword>
<evidence type="ECO:0000256" key="13">
    <source>
        <dbReference type="ARBA" id="ARBA00023242"/>
    </source>
</evidence>
<dbReference type="eggNOG" id="KOG0017">
    <property type="taxonomic scope" value="Eukaryota"/>
</dbReference>
<dbReference type="Pfam" id="PF00538">
    <property type="entry name" value="Linker_histone"/>
    <property type="match status" value="1"/>
</dbReference>
<feature type="region of interest" description="Disordered" evidence="14">
    <location>
        <begin position="278"/>
        <end position="310"/>
    </location>
</feature>
<name>A0A139W8K9_TRICA</name>
<evidence type="ECO:0000256" key="7">
    <source>
        <dbReference type="ARBA" id="ARBA00022695"/>
    </source>
</evidence>
<evidence type="ECO:0000256" key="2">
    <source>
        <dbReference type="ARBA" id="ARBA00004123"/>
    </source>
</evidence>
<sequence>TRASATLNQINAMDALTEAIRELIQAQIDAARAQTQFHESLRTNNETPAPQEPLPLPEFFGENHEDPQRFLDTCLLRINNDNQEIRLQRIVSQLRGPAKEWWRLNGSLIPTYEDFTAAFLNRYNGVSHLFKLKASLYGDGQRNENVEHFLRRKWLLAKRVAPELPESQLVRLTAGLLTPELAAASGTKAFTLEPHSAAPFATKVPFLSRLSLSSGLLCETTNIFVGKRKWGRRQGSAQSHVVRSPAVNFAEAKPQPLLEEGPQNLLPVAPTFQTKIRDSKQCAPEPKFETQPHPRHSPRAAGSTAAPTSRAPVFTRTVGSDAAPMPKTTVSLDKETTAAIFKSIIEAVTVPVAKLTPRNSSPLAATTTTNQGSTAAPKIRETEGSTVTSTPATEFRPASEVQPPMNTTVSVQTAVAGAVGSHVASTPRTTASLDKEVLAVTSETTTKARQVPNNQVFYHSKALEKGTPKRHDSPLAAKSEDTTTSTPLQVSACPASVSIDMPRHDEEIAEDEAPMEEPPPEPPPEVDKEDGISQEKILTIAEEVRQAQISDALTRRLINQRRDMEENPPEGNGWQSGFYKNYCIDNGYLCRRPKNTLYVPAGIKERVLFEHHDATLAGHPGADESERLIRNNFHWPSLRQDVRDYVSTCLLCARFKKRPNQTLAPLRPRRPQRPFETIACDVMGPYPITPRGNRFIVTITDLFTRWVEAYPVQEASAKTIITIFDKEVFARFGYPKNIITDNGPQFTSSRWTKACQRWGCQPWTTATYTPRQNPTERRNQELKKLLKIHLHQKSQLDWDIQLPGILFTLRKRRNAATGQPPSQLLYGVELQFPGEWDGPKAREARPEPEALRQQARRHQEHYVARKLDVEPPHHPPPTYEPGDQVLIQFLPLGSQPFASKWRGPFPVIQALGDGGITRASATLNQINAMDALTEAIRELIQAQIDAARAQTQFHESLRTNNETPAPQEPLPLPEFFGENHEDPQRFLDTCLLRINNDNQEIRLQRIVSQLRGPAKEWWRLNGSLIPTYEDFTAAFLNRYNGVSHLFKLKASLYGDGQRNENVEHFLRRKWLLAKRVAPELPESQLVRLTAGLLTPELAAASGTVFPQSMNDFIEAMIQVEENRKRLPSNHTRQPPSLPKCRFCPGFHFHRDCSAKPPPEVDKQDGISQEKILTIAEEVRQAQISDALTRRLINQRRDMEENPPEGNGWQSGFYKNYCIDNGYLCRRPKNTLYVPAGIKERVLFEHHDATLAGHPGADESERLIRNTFHWPSLRQDVRDYVSTCLLCARFKKRPNQTLAPLRPRRPQRPFETIACDVMGPYPITPRGNRFIVTITDLFTRWVEAYPVQEASAKTIITIFDKEVFARFGYPKNIITDNGPQFTSSRWTKACQRWGCQPWTTATYTPRQNPTERRNQELKKLLKIHLHQKSQLDWDIQLPGILFTLRKRRNAATGQPPSQLLYGVELQFPGEWDGPKAREARPEPEALRQQARRHQEHYVARKLDVEPPHHPPPTYEPGDQVLIQFLPLGSQPFASKWRGPFPVIQALGDGGMYLVDSDPKPTKSHLQHLRLILERLTIHGLRCNPGKCHFGLQELDYLGHHVGRDGNCPQQSHLEEVQAATRPRDRKTLRSFLGTCNWLRDYVPRFAEIAHPLTDLLSNKGKWKWGTKEEAAFEGLKSALAKPRFLYRPNPNLPFTLQTDASGIGMAAVLYQEDGTNRRVIAYASAKFSPTEQRYHVNEQECLALIWATRKFRPYLEDRKFKIRTDSRVLTWLQTTQNERAKLARWALELQHYNFELEHCPGRDNELPDFLSRNPSGPPISIDEDIERAKPSHPPTSEMVNNAIKGLKERGGSSLQAIKKFVAANYKVDAEKVAPFIKKYLKGAVASGSLVQTKGKGASGSFKLASSSASGGGAKARAAAAASAARAAAAAAAAATGERKKKSSAVSKVKKNTGKRSAVSAPKTGKKPSSPKAKKVAAEKKSVAVAKAKRPLLSALRRNNRCFLYR</sequence>
<dbReference type="FunFam" id="3.30.70.270:FF:000020">
    <property type="entry name" value="Transposon Tf2-6 polyprotein-like Protein"/>
    <property type="match status" value="1"/>
</dbReference>
<keyword evidence="7" id="KW-0548">Nucleotidyltransferase</keyword>
<feature type="domain" description="H15" evidence="16">
    <location>
        <begin position="1830"/>
        <end position="1904"/>
    </location>
</feature>
<dbReference type="PRINTS" id="PR00624">
    <property type="entry name" value="HISTONEH5"/>
</dbReference>
<accession>A0A139W8K9</accession>
<dbReference type="InterPro" id="IPR041373">
    <property type="entry name" value="RT_RNaseH"/>
</dbReference>
<feature type="compositionally biased region" description="Acidic residues" evidence="14">
    <location>
        <begin position="510"/>
        <end position="519"/>
    </location>
</feature>
<dbReference type="GO" id="GO:0005634">
    <property type="term" value="C:nucleus"/>
    <property type="evidence" value="ECO:0007669"/>
    <property type="project" value="UniProtKB-SubCell"/>
</dbReference>
<dbReference type="SUPFAM" id="SSF46785">
    <property type="entry name" value="Winged helix' DNA-binding domain"/>
    <property type="match status" value="1"/>
</dbReference>
<dbReference type="InterPro" id="IPR043502">
    <property type="entry name" value="DNA/RNA_pol_sf"/>
</dbReference>
<evidence type="ECO:0000256" key="9">
    <source>
        <dbReference type="ARBA" id="ARBA00022759"/>
    </source>
</evidence>
<dbReference type="EMBL" id="KQ973204">
    <property type="protein sequence ID" value="KXZ75609.1"/>
    <property type="molecule type" value="Genomic_DNA"/>
</dbReference>
<keyword evidence="10" id="KW-0378">Hydrolase</keyword>
<dbReference type="InterPro" id="IPR012337">
    <property type="entry name" value="RNaseH-like_sf"/>
</dbReference>
<dbReference type="InterPro" id="IPR043128">
    <property type="entry name" value="Rev_trsase/Diguanyl_cyclase"/>
</dbReference>
<feature type="region of interest" description="Disordered" evidence="14">
    <location>
        <begin position="358"/>
        <end position="405"/>
    </location>
</feature>
<feature type="compositionally biased region" description="Basic and acidic residues" evidence="14">
    <location>
        <begin position="278"/>
        <end position="292"/>
    </location>
</feature>
<feature type="region of interest" description="Disordered" evidence="14">
    <location>
        <begin position="444"/>
        <end position="488"/>
    </location>
</feature>
<feature type="region of interest" description="Disordered" evidence="14">
    <location>
        <begin position="1473"/>
        <end position="1492"/>
    </location>
</feature>
<dbReference type="CDD" id="cd00073">
    <property type="entry name" value="H15"/>
    <property type="match status" value="1"/>
</dbReference>
<evidence type="ECO:0000256" key="6">
    <source>
        <dbReference type="ARBA" id="ARBA00022679"/>
    </source>
</evidence>
<evidence type="ECO:0000256" key="4">
    <source>
        <dbReference type="ARBA" id="ARBA00012493"/>
    </source>
</evidence>
<dbReference type="SUPFAM" id="SSF53098">
    <property type="entry name" value="Ribonuclease H-like"/>
    <property type="match status" value="2"/>
</dbReference>
<keyword evidence="12" id="KW-0238">DNA-binding</keyword>
<feature type="region of interest" description="Disordered" evidence="14">
    <location>
        <begin position="1938"/>
        <end position="1980"/>
    </location>
</feature>
<evidence type="ECO:0000259" key="16">
    <source>
        <dbReference type="PROSITE" id="PS51504"/>
    </source>
</evidence>
<feature type="non-terminal residue" evidence="17">
    <location>
        <position position="1"/>
    </location>
</feature>
<dbReference type="GO" id="GO:0000786">
    <property type="term" value="C:nucleosome"/>
    <property type="evidence" value="ECO:0007669"/>
    <property type="project" value="InterPro"/>
</dbReference>
<evidence type="ECO:0000256" key="1">
    <source>
        <dbReference type="ARBA" id="ARBA00002809"/>
    </source>
</evidence>
<dbReference type="GO" id="GO:0004519">
    <property type="term" value="F:endonuclease activity"/>
    <property type="evidence" value="ECO:0007669"/>
    <property type="project" value="UniProtKB-KW"/>
</dbReference>
<keyword evidence="18" id="KW-1185">Reference proteome</keyword>
<dbReference type="Gene3D" id="3.30.70.270">
    <property type="match status" value="2"/>
</dbReference>
<dbReference type="CDD" id="cd09274">
    <property type="entry name" value="RNase_HI_RT_Ty3"/>
    <property type="match status" value="1"/>
</dbReference>
<dbReference type="Pfam" id="PF00665">
    <property type="entry name" value="rve"/>
    <property type="match status" value="2"/>
</dbReference>
<organism evidence="17 18">
    <name type="scientific">Tribolium castaneum</name>
    <name type="common">Red flour beetle</name>
    <dbReference type="NCBI Taxonomy" id="7070"/>
    <lineage>
        <taxon>Eukaryota</taxon>
        <taxon>Metazoa</taxon>
        <taxon>Ecdysozoa</taxon>
        <taxon>Arthropoda</taxon>
        <taxon>Hexapoda</taxon>
        <taxon>Insecta</taxon>
        <taxon>Pterygota</taxon>
        <taxon>Neoptera</taxon>
        <taxon>Endopterygota</taxon>
        <taxon>Coleoptera</taxon>
        <taxon>Polyphaga</taxon>
        <taxon>Cucujiformia</taxon>
        <taxon>Tenebrionidae</taxon>
        <taxon>Tenebrionidae incertae sedis</taxon>
        <taxon>Tribolium</taxon>
    </lineage>
</organism>
<dbReference type="InterPro" id="IPR005818">
    <property type="entry name" value="Histone_H1/H5_H15"/>
</dbReference>
<dbReference type="FunFam" id="1.10.10.10:FF:000140">
    <property type="entry name" value="Histone H1.0"/>
    <property type="match status" value="1"/>
</dbReference>
<feature type="compositionally biased region" description="Basic and acidic residues" evidence="14">
    <location>
        <begin position="839"/>
        <end position="850"/>
    </location>
</feature>
<dbReference type="SMART" id="SM00526">
    <property type="entry name" value="H15"/>
    <property type="match status" value="1"/>
</dbReference>
<dbReference type="Gene3D" id="3.30.420.10">
    <property type="entry name" value="Ribonuclease H-like superfamily/Ribonuclease H"/>
    <property type="match status" value="2"/>
</dbReference>
<dbReference type="SUPFAM" id="SSF56672">
    <property type="entry name" value="DNA/RNA polymerases"/>
    <property type="match status" value="1"/>
</dbReference>
<dbReference type="InParanoid" id="A0A139W8K9"/>
<dbReference type="PROSITE" id="PS50994">
    <property type="entry name" value="INTEGRASE"/>
    <property type="match status" value="2"/>
</dbReference>
<dbReference type="GO" id="GO:0030527">
    <property type="term" value="F:structural constituent of chromatin"/>
    <property type="evidence" value="ECO:0007669"/>
    <property type="project" value="InterPro"/>
</dbReference>
<dbReference type="InterPro" id="IPR050951">
    <property type="entry name" value="Retrovirus_Pol_polyprotein"/>
</dbReference>
<dbReference type="InterPro" id="IPR041588">
    <property type="entry name" value="Integrase_H2C2"/>
</dbReference>
<evidence type="ECO:0000313" key="18">
    <source>
        <dbReference type="Proteomes" id="UP000007266"/>
    </source>
</evidence>
<keyword evidence="6" id="KW-0808">Transferase</keyword>
<feature type="compositionally biased region" description="Polar residues" evidence="14">
    <location>
        <begin position="358"/>
        <end position="374"/>
    </location>
</feature>
<dbReference type="Gene3D" id="3.10.20.370">
    <property type="match status" value="1"/>
</dbReference>
<feature type="compositionally biased region" description="Low complexity" evidence="14">
    <location>
        <begin position="1959"/>
        <end position="1969"/>
    </location>
</feature>
<dbReference type="PANTHER" id="PTHR37984:SF5">
    <property type="entry name" value="PROTEIN NYNRIN-LIKE"/>
    <property type="match status" value="1"/>
</dbReference>
<feature type="compositionally biased region" description="Basic and acidic residues" evidence="14">
    <location>
        <begin position="461"/>
        <end position="481"/>
    </location>
</feature>
<dbReference type="InterPro" id="IPR036388">
    <property type="entry name" value="WH-like_DNA-bd_sf"/>
</dbReference>
<feature type="compositionally biased region" description="Basic and acidic residues" evidence="14">
    <location>
        <begin position="1473"/>
        <end position="1484"/>
    </location>
</feature>
<comment type="function">
    <text evidence="1">Histones H1 are necessary for the condensation of nucleosome chains into higher-order structures.</text>
</comment>
<evidence type="ECO:0000313" key="17">
    <source>
        <dbReference type="EMBL" id="KXZ75609.1"/>
    </source>
</evidence>
<dbReference type="FunFam" id="3.30.420.10:FF:000032">
    <property type="entry name" value="Retrovirus-related Pol polyprotein from transposon 297-like Protein"/>
    <property type="match status" value="2"/>
</dbReference>
<evidence type="ECO:0000256" key="10">
    <source>
        <dbReference type="ARBA" id="ARBA00022801"/>
    </source>
</evidence>
<dbReference type="PROSITE" id="PS51504">
    <property type="entry name" value="H15"/>
    <property type="match status" value="1"/>
</dbReference>
<reference evidence="17 18" key="1">
    <citation type="journal article" date="2008" name="Nature">
        <title>The genome of the model beetle and pest Tribolium castaneum.</title>
        <authorList>
            <consortium name="Tribolium Genome Sequencing Consortium"/>
            <person name="Richards S."/>
            <person name="Gibbs R.A."/>
            <person name="Weinstock G.M."/>
            <person name="Brown S.J."/>
            <person name="Denell R."/>
            <person name="Beeman R.W."/>
            <person name="Gibbs R."/>
            <person name="Beeman R.W."/>
            <person name="Brown S.J."/>
            <person name="Bucher G."/>
            <person name="Friedrich M."/>
            <person name="Grimmelikhuijzen C.J."/>
            <person name="Klingler M."/>
            <person name="Lorenzen M."/>
            <person name="Richards S."/>
            <person name="Roth S."/>
            <person name="Schroder R."/>
            <person name="Tautz D."/>
            <person name="Zdobnov E.M."/>
            <person name="Muzny D."/>
            <person name="Gibbs R.A."/>
            <person name="Weinstock G.M."/>
            <person name="Attaway T."/>
            <person name="Bell S."/>
            <person name="Buhay C.J."/>
            <person name="Chandrabose M.N."/>
            <person name="Chavez D."/>
            <person name="Clerk-Blankenburg K.P."/>
            <person name="Cree A."/>
            <person name="Dao M."/>
            <person name="Davis C."/>
            <person name="Chacko J."/>
            <person name="Dinh H."/>
            <person name="Dugan-Rocha S."/>
            <person name="Fowler G."/>
            <person name="Garner T.T."/>
            <person name="Garnes J."/>
            <person name="Gnirke A."/>
            <person name="Hawes A."/>
            <person name="Hernandez J."/>
            <person name="Hines S."/>
            <person name="Holder M."/>
            <person name="Hume J."/>
            <person name="Jhangiani S.N."/>
            <person name="Joshi V."/>
            <person name="Khan Z.M."/>
            <person name="Jackson L."/>
            <person name="Kovar C."/>
            <person name="Kowis A."/>
            <person name="Lee S."/>
            <person name="Lewis L.R."/>
            <person name="Margolis J."/>
            <person name="Morgan M."/>
            <person name="Nazareth L.V."/>
            <person name="Nguyen N."/>
            <person name="Okwuonu G."/>
            <person name="Parker D."/>
            <person name="Richards S."/>
            <person name="Ruiz S.J."/>
            <person name="Santibanez J."/>
            <person name="Savard J."/>
            <person name="Scherer S.E."/>
            <person name="Schneider B."/>
            <person name="Sodergren E."/>
            <person name="Tautz D."/>
            <person name="Vattahil S."/>
            <person name="Villasana D."/>
            <person name="White C.S."/>
            <person name="Wright R."/>
            <person name="Park Y."/>
            <person name="Beeman R.W."/>
            <person name="Lord J."/>
            <person name="Oppert B."/>
            <person name="Lorenzen M."/>
            <person name="Brown S."/>
            <person name="Wang L."/>
            <person name="Savard J."/>
            <person name="Tautz D."/>
            <person name="Richards S."/>
            <person name="Weinstock G."/>
            <person name="Gibbs R.A."/>
            <person name="Liu Y."/>
            <person name="Worley K."/>
            <person name="Weinstock G."/>
            <person name="Elsik C.G."/>
            <person name="Reese J.T."/>
            <person name="Elhaik E."/>
            <person name="Landan G."/>
            <person name="Graur D."/>
            <person name="Arensburger P."/>
            <person name="Atkinson P."/>
            <person name="Beeman R.W."/>
            <person name="Beidler J."/>
            <person name="Brown S.J."/>
            <person name="Demuth J.P."/>
            <person name="Drury D.W."/>
            <person name="Du Y.Z."/>
            <person name="Fujiwara H."/>
            <person name="Lorenzen M."/>
            <person name="Maselli V."/>
            <person name="Osanai M."/>
            <person name="Park Y."/>
            <person name="Robertson H.M."/>
            <person name="Tu Z."/>
            <person name="Wang J.J."/>
            <person name="Wang S."/>
            <person name="Richards S."/>
            <person name="Song H."/>
            <person name="Zhang L."/>
            <person name="Sodergren E."/>
            <person name="Werner D."/>
            <person name="Stanke M."/>
            <person name="Morgenstern B."/>
            <person name="Solovyev V."/>
            <person name="Kosarev P."/>
            <person name="Brown G."/>
            <person name="Chen H.C."/>
            <person name="Ermolaeva O."/>
            <person name="Hlavina W."/>
            <person name="Kapustin Y."/>
            <person name="Kiryutin B."/>
            <person name="Kitts P."/>
            <person name="Maglott D."/>
            <person name="Pruitt K."/>
            <person name="Sapojnikov V."/>
            <person name="Souvorov A."/>
            <person name="Mackey A.J."/>
            <person name="Waterhouse R.M."/>
            <person name="Wyder S."/>
            <person name="Zdobnov E.M."/>
            <person name="Zdobnov E.M."/>
            <person name="Wyder S."/>
            <person name="Kriventseva E.V."/>
            <person name="Kadowaki T."/>
            <person name="Bork P."/>
            <person name="Aranda M."/>
            <person name="Bao R."/>
            <person name="Beermann A."/>
            <person name="Berns N."/>
            <person name="Bolognesi R."/>
            <person name="Bonneton F."/>
            <person name="Bopp D."/>
            <person name="Brown S.J."/>
            <person name="Bucher G."/>
            <person name="Butts T."/>
            <person name="Chaumot A."/>
            <person name="Denell R.E."/>
            <person name="Ferrier D.E."/>
            <person name="Friedrich M."/>
            <person name="Gordon C.M."/>
            <person name="Jindra M."/>
            <person name="Klingler M."/>
            <person name="Lan Q."/>
            <person name="Lattorff H.M."/>
            <person name="Laudet V."/>
            <person name="von Levetsow C."/>
            <person name="Liu Z."/>
            <person name="Lutz R."/>
            <person name="Lynch J.A."/>
            <person name="da Fonseca R.N."/>
            <person name="Posnien N."/>
            <person name="Reuter R."/>
            <person name="Roth S."/>
            <person name="Savard J."/>
            <person name="Schinko J.B."/>
            <person name="Schmitt C."/>
            <person name="Schoppmeier M."/>
            <person name="Schroder R."/>
            <person name="Shippy T.D."/>
            <person name="Simonnet F."/>
            <person name="Marques-Souza H."/>
            <person name="Tautz D."/>
            <person name="Tomoyasu Y."/>
            <person name="Trauner J."/>
            <person name="Van der Zee M."/>
            <person name="Vervoort M."/>
            <person name="Wittkopp N."/>
            <person name="Wimmer E.A."/>
            <person name="Yang X."/>
            <person name="Jones A.K."/>
            <person name="Sattelle D.B."/>
            <person name="Ebert P.R."/>
            <person name="Nelson D."/>
            <person name="Scott J.G."/>
            <person name="Beeman R.W."/>
            <person name="Muthukrishnan S."/>
            <person name="Kramer K.J."/>
            <person name="Arakane Y."/>
            <person name="Beeman R.W."/>
            <person name="Zhu Q."/>
            <person name="Hogenkamp D."/>
            <person name="Dixit R."/>
            <person name="Oppert B."/>
            <person name="Jiang H."/>
            <person name="Zou Z."/>
            <person name="Marshall J."/>
            <person name="Elpidina E."/>
            <person name="Vinokurov K."/>
            <person name="Oppert C."/>
            <person name="Zou Z."/>
            <person name="Evans J."/>
            <person name="Lu Z."/>
            <person name="Zhao P."/>
            <person name="Sumathipala N."/>
            <person name="Altincicek B."/>
            <person name="Vilcinskas A."/>
            <person name="Williams M."/>
            <person name="Hultmark D."/>
            <person name="Hetru C."/>
            <person name="Jiang H."/>
            <person name="Grimmelikhuijzen C.J."/>
            <person name="Hauser F."/>
            <person name="Cazzamali G."/>
            <person name="Williamson M."/>
            <person name="Park Y."/>
            <person name="Li B."/>
            <person name="Tanaka Y."/>
            <person name="Predel R."/>
            <person name="Neupert S."/>
            <person name="Schachtner J."/>
            <person name="Verleyen P."/>
            <person name="Raible F."/>
            <person name="Bork P."/>
            <person name="Friedrich M."/>
            <person name="Walden K.K."/>
            <person name="Robertson H.M."/>
            <person name="Angeli S."/>
            <person name="Foret S."/>
            <person name="Bucher G."/>
            <person name="Schuetz S."/>
            <person name="Maleszka R."/>
            <person name="Wimmer E.A."/>
            <person name="Beeman R.W."/>
            <person name="Lorenzen M."/>
            <person name="Tomoyasu Y."/>
            <person name="Miller S.C."/>
            <person name="Grossmann D."/>
            <person name="Bucher G."/>
        </authorList>
    </citation>
    <scope>NUCLEOTIDE SEQUENCE [LARGE SCALE GENOMIC DNA]</scope>
    <source>
        <strain evidence="17 18">Georgia GA2</strain>
    </source>
</reference>
<keyword evidence="11" id="KW-0695">RNA-directed DNA polymerase</keyword>
<feature type="compositionally biased region" description="Basic residues" evidence="14">
    <location>
        <begin position="1938"/>
        <end position="1952"/>
    </location>
</feature>
<dbReference type="InterPro" id="IPR001584">
    <property type="entry name" value="Integrase_cat-core"/>
</dbReference>
<evidence type="ECO:0000256" key="5">
    <source>
        <dbReference type="ARBA" id="ARBA00022454"/>
    </source>
</evidence>
<dbReference type="GO" id="GO:0006334">
    <property type="term" value="P:nucleosome assembly"/>
    <property type="evidence" value="ECO:0007669"/>
    <property type="project" value="InterPro"/>
</dbReference>
<keyword evidence="5" id="KW-0158">Chromosome</keyword>
<evidence type="ECO:0000259" key="15">
    <source>
        <dbReference type="PROSITE" id="PS50994"/>
    </source>
</evidence>
<evidence type="ECO:0000256" key="3">
    <source>
        <dbReference type="ARBA" id="ARBA00004286"/>
    </source>
</evidence>
<dbReference type="InterPro" id="IPR005819">
    <property type="entry name" value="H1/H5"/>
</dbReference>
<dbReference type="GO" id="GO:0015074">
    <property type="term" value="P:DNA integration"/>
    <property type="evidence" value="ECO:0007669"/>
    <property type="project" value="InterPro"/>
</dbReference>